<dbReference type="FunFam" id="2.40.30.170:FF:000010">
    <property type="entry name" value="Efflux RND transporter periplasmic adaptor subunit"/>
    <property type="match status" value="1"/>
</dbReference>
<dbReference type="InterPro" id="IPR006143">
    <property type="entry name" value="RND_pump_MFP"/>
</dbReference>
<feature type="domain" description="CusB-like beta-barrel" evidence="2">
    <location>
        <begin position="201"/>
        <end position="273"/>
    </location>
</feature>
<dbReference type="Pfam" id="PF25967">
    <property type="entry name" value="RND-MFP_C"/>
    <property type="match status" value="1"/>
</dbReference>
<dbReference type="InterPro" id="IPR058792">
    <property type="entry name" value="Beta-barrel_RND_2"/>
</dbReference>
<dbReference type="RefSeq" id="WP_369599944.1">
    <property type="nucleotide sequence ID" value="NZ_CP154858.1"/>
</dbReference>
<dbReference type="Gene3D" id="2.40.420.20">
    <property type="match status" value="1"/>
</dbReference>
<evidence type="ECO:0000256" key="1">
    <source>
        <dbReference type="ARBA" id="ARBA00009477"/>
    </source>
</evidence>
<sequence length="368" mass="39703">MWKRMAIAIVVLGAVFGGTFYFLGVVRPQMMAQYFASMKPPPVVVSATEVSTAQWQPFVESVGTVKAEHEVALTTEVPGVIRAIRFESGQRVRAGDVLVELDTTEDEAVLRGLEAALALARANYERDLKLRERKVASSLDFETSRANLASAEANVAAQKARIAKKTLRAPFDGEIGIRKVSPGQYLQPGTPIATLLGRERVYVDFSVPEHWAGRIHPGLTVEARMAALPDQVFRGQVSALDARISDASRNLKVRATFANPGLTLVPGMFATLKVLVGAPENVVVVPQTAVETHLYGNVAFVVQKPASEGEPPTVERRYVKTGAVQDGMIRILDGLRPGETVVTAGQLKLQNGTPVKIDNRVSLATGGQ</sequence>
<dbReference type="EMBL" id="CP154858">
    <property type="protein sequence ID" value="XDT70903.1"/>
    <property type="molecule type" value="Genomic_DNA"/>
</dbReference>
<comment type="similarity">
    <text evidence="1">Belongs to the membrane fusion protein (MFP) (TC 8.A.1) family.</text>
</comment>
<organism evidence="5">
    <name type="scientific">Thermohahella caldifontis</name>
    <dbReference type="NCBI Taxonomy" id="3142973"/>
    <lineage>
        <taxon>Bacteria</taxon>
        <taxon>Pseudomonadati</taxon>
        <taxon>Pseudomonadota</taxon>
        <taxon>Gammaproteobacteria</taxon>
        <taxon>Oceanospirillales</taxon>
        <taxon>Hahellaceae</taxon>
        <taxon>Thermohahella</taxon>
    </lineage>
</organism>
<evidence type="ECO:0000259" key="2">
    <source>
        <dbReference type="Pfam" id="PF25954"/>
    </source>
</evidence>
<dbReference type="Pfam" id="PF25973">
    <property type="entry name" value="BSH_CzcB"/>
    <property type="match status" value="1"/>
</dbReference>
<dbReference type="PANTHER" id="PTHR30469:SF11">
    <property type="entry name" value="BLL4320 PROTEIN"/>
    <property type="match status" value="1"/>
</dbReference>
<evidence type="ECO:0000313" key="5">
    <source>
        <dbReference type="EMBL" id="XDT70903.1"/>
    </source>
</evidence>
<dbReference type="SUPFAM" id="SSF111369">
    <property type="entry name" value="HlyD-like secretion proteins"/>
    <property type="match status" value="1"/>
</dbReference>
<proteinExistence type="inferred from homology"/>
<dbReference type="AlphaFoldDB" id="A0AB39US79"/>
<dbReference type="Gene3D" id="2.40.50.100">
    <property type="match status" value="1"/>
</dbReference>
<dbReference type="Pfam" id="PF25954">
    <property type="entry name" value="Beta-barrel_RND_2"/>
    <property type="match status" value="1"/>
</dbReference>
<dbReference type="GO" id="GO:0015562">
    <property type="term" value="F:efflux transmembrane transporter activity"/>
    <property type="evidence" value="ECO:0007669"/>
    <property type="project" value="TreeGrafter"/>
</dbReference>
<dbReference type="GO" id="GO:1990281">
    <property type="term" value="C:efflux pump complex"/>
    <property type="evidence" value="ECO:0007669"/>
    <property type="project" value="TreeGrafter"/>
</dbReference>
<dbReference type="InterPro" id="IPR058647">
    <property type="entry name" value="BSH_CzcB-like"/>
</dbReference>
<protein>
    <submittedName>
        <fullName evidence="5">Efflux RND transporter periplasmic adaptor subunit</fullName>
    </submittedName>
</protein>
<evidence type="ECO:0000259" key="4">
    <source>
        <dbReference type="Pfam" id="PF25973"/>
    </source>
</evidence>
<gene>
    <name evidence="5" type="ORF">AAIA72_08750</name>
</gene>
<name>A0AB39US79_9GAMM</name>
<feature type="domain" description="Multidrug resistance protein MdtA-like C-terminal permuted SH3" evidence="3">
    <location>
        <begin position="281"/>
        <end position="345"/>
    </location>
</feature>
<dbReference type="Gene3D" id="2.40.30.170">
    <property type="match status" value="1"/>
</dbReference>
<dbReference type="KEGG" id="tcd:AAIA72_08750"/>
<dbReference type="InterPro" id="IPR058627">
    <property type="entry name" value="MdtA-like_C"/>
</dbReference>
<dbReference type="PANTHER" id="PTHR30469">
    <property type="entry name" value="MULTIDRUG RESISTANCE PROTEIN MDTA"/>
    <property type="match status" value="1"/>
</dbReference>
<accession>A0AB39US79</accession>
<evidence type="ECO:0000259" key="3">
    <source>
        <dbReference type="Pfam" id="PF25967"/>
    </source>
</evidence>
<dbReference type="NCBIfam" id="TIGR01730">
    <property type="entry name" value="RND_mfp"/>
    <property type="match status" value="1"/>
</dbReference>
<feature type="domain" description="CzcB-like barrel-sandwich hybrid" evidence="4">
    <location>
        <begin position="72"/>
        <end position="193"/>
    </location>
</feature>
<dbReference type="Gene3D" id="1.10.287.470">
    <property type="entry name" value="Helix hairpin bin"/>
    <property type="match status" value="1"/>
</dbReference>
<reference evidence="5" key="1">
    <citation type="submission" date="2024-05" db="EMBL/GenBank/DDBJ databases">
        <title>Genome sequencing of novel strain.</title>
        <authorList>
            <person name="Ganbat D."/>
            <person name="Ganbat S."/>
            <person name="Lee S.-J."/>
        </authorList>
    </citation>
    <scope>NUCLEOTIDE SEQUENCE</scope>
    <source>
        <strain evidence="5">SMD15-11</strain>
    </source>
</reference>